<evidence type="ECO:0000313" key="1">
    <source>
        <dbReference type="EMBL" id="WVZ74642.1"/>
    </source>
</evidence>
<accession>A0AAQ3TNW6</accession>
<keyword evidence="2" id="KW-1185">Reference proteome</keyword>
<dbReference type="AlphaFoldDB" id="A0AAQ3TNW6"/>
<feature type="non-terminal residue" evidence="1">
    <location>
        <position position="1"/>
    </location>
</feature>
<organism evidence="1 2">
    <name type="scientific">Paspalum notatum var. saurae</name>
    <dbReference type="NCBI Taxonomy" id="547442"/>
    <lineage>
        <taxon>Eukaryota</taxon>
        <taxon>Viridiplantae</taxon>
        <taxon>Streptophyta</taxon>
        <taxon>Embryophyta</taxon>
        <taxon>Tracheophyta</taxon>
        <taxon>Spermatophyta</taxon>
        <taxon>Magnoliopsida</taxon>
        <taxon>Liliopsida</taxon>
        <taxon>Poales</taxon>
        <taxon>Poaceae</taxon>
        <taxon>PACMAD clade</taxon>
        <taxon>Panicoideae</taxon>
        <taxon>Andropogonodae</taxon>
        <taxon>Paspaleae</taxon>
        <taxon>Paspalinae</taxon>
        <taxon>Paspalum</taxon>
    </lineage>
</organism>
<dbReference type="EMBL" id="CP144749">
    <property type="protein sequence ID" value="WVZ74642.1"/>
    <property type="molecule type" value="Genomic_DNA"/>
</dbReference>
<sequence length="156" mass="17555">RVPPGSTPPDGFPPIQFASYATRRALKRRSSCLFIFFHCLQPASLAPSLPATVPGTKIIWQQLLLQFYNPCMNPWIETIYGAFGNSSKGAGYWWWELAGSEEIKMISRRRFANVHWSWCTLLLGSTRSGHGMTGSDISPNVGLLRQRGVSKLNWRV</sequence>
<gene>
    <name evidence="1" type="ORF">U9M48_022803</name>
</gene>
<dbReference type="Proteomes" id="UP001341281">
    <property type="component" value="Chromosome 05"/>
</dbReference>
<name>A0AAQ3TNW6_PASNO</name>
<evidence type="ECO:0000313" key="2">
    <source>
        <dbReference type="Proteomes" id="UP001341281"/>
    </source>
</evidence>
<proteinExistence type="predicted"/>
<reference evidence="1 2" key="1">
    <citation type="submission" date="2024-02" db="EMBL/GenBank/DDBJ databases">
        <title>High-quality chromosome-scale genome assembly of Pensacola bahiagrass (Paspalum notatum Flugge var. saurae).</title>
        <authorList>
            <person name="Vega J.M."/>
            <person name="Podio M."/>
            <person name="Orjuela J."/>
            <person name="Siena L.A."/>
            <person name="Pessino S.C."/>
            <person name="Combes M.C."/>
            <person name="Mariac C."/>
            <person name="Albertini E."/>
            <person name="Pupilli F."/>
            <person name="Ortiz J.P.A."/>
            <person name="Leblanc O."/>
        </authorList>
    </citation>
    <scope>NUCLEOTIDE SEQUENCE [LARGE SCALE GENOMIC DNA]</scope>
    <source>
        <strain evidence="1">R1</strain>
        <tissue evidence="1">Leaf</tissue>
    </source>
</reference>
<protein>
    <submittedName>
        <fullName evidence="1">Uncharacterized protein</fullName>
    </submittedName>
</protein>